<evidence type="ECO:0000313" key="2">
    <source>
        <dbReference type="WBParaSite" id="sdigi.contig380.g7897.t1"/>
    </source>
</evidence>
<name>A0A915PW31_9BILA</name>
<proteinExistence type="predicted"/>
<dbReference type="Proteomes" id="UP000887581">
    <property type="component" value="Unplaced"/>
</dbReference>
<keyword evidence="1" id="KW-1185">Reference proteome</keyword>
<organism evidence="1 2">
    <name type="scientific">Setaria digitata</name>
    <dbReference type="NCBI Taxonomy" id="48799"/>
    <lineage>
        <taxon>Eukaryota</taxon>
        <taxon>Metazoa</taxon>
        <taxon>Ecdysozoa</taxon>
        <taxon>Nematoda</taxon>
        <taxon>Chromadorea</taxon>
        <taxon>Rhabditida</taxon>
        <taxon>Spirurina</taxon>
        <taxon>Spiruromorpha</taxon>
        <taxon>Filarioidea</taxon>
        <taxon>Setariidae</taxon>
        <taxon>Setaria</taxon>
    </lineage>
</organism>
<sequence length="162" mass="18782">MHVRFLMSNMNDERICLQIHFIPAVKVFYHILDGNSSRLVNAASLFQKCMNNKVNMTLFIESHSMQIWKQRFAGFRYEILPEWLITDKKSCSTCSSIDIINAFCNYADFVPIFGCLPQKGKAQRVYIAKMDFDMARIICSPLVSEYIRIAHENSQNTPCQLL</sequence>
<reference evidence="2" key="1">
    <citation type="submission" date="2022-11" db="UniProtKB">
        <authorList>
            <consortium name="WormBaseParasite"/>
        </authorList>
    </citation>
    <scope>IDENTIFICATION</scope>
</reference>
<protein>
    <submittedName>
        <fullName evidence="2">Uncharacterized protein</fullName>
    </submittedName>
</protein>
<evidence type="ECO:0000313" key="1">
    <source>
        <dbReference type="Proteomes" id="UP000887581"/>
    </source>
</evidence>
<accession>A0A915PW31</accession>
<dbReference type="AlphaFoldDB" id="A0A915PW31"/>
<dbReference type="WBParaSite" id="sdigi.contig380.g7897.t1">
    <property type="protein sequence ID" value="sdigi.contig380.g7897.t1"/>
    <property type="gene ID" value="sdigi.contig380.g7897"/>
</dbReference>